<dbReference type="InParanoid" id="A0A024FUS1"/>
<organism evidence="1 2">
    <name type="scientific">Albugo candida</name>
    <dbReference type="NCBI Taxonomy" id="65357"/>
    <lineage>
        <taxon>Eukaryota</taxon>
        <taxon>Sar</taxon>
        <taxon>Stramenopiles</taxon>
        <taxon>Oomycota</taxon>
        <taxon>Peronosporomycetes</taxon>
        <taxon>Albuginales</taxon>
        <taxon>Albuginaceae</taxon>
        <taxon>Albugo</taxon>
    </lineage>
</organism>
<protein>
    <submittedName>
        <fullName evidence="1">Uncharacterized protein</fullName>
    </submittedName>
</protein>
<gene>
    <name evidence="1" type="ORF">BN9_117020</name>
</gene>
<reference evidence="1 2" key="1">
    <citation type="submission" date="2012-05" db="EMBL/GenBank/DDBJ databases">
        <title>Recombination and specialization in a pathogen metapopulation.</title>
        <authorList>
            <person name="Gardiner A."/>
            <person name="Kemen E."/>
            <person name="Schultz-Larsen T."/>
            <person name="MacLean D."/>
            <person name="Van Oosterhout C."/>
            <person name="Jones J.D.G."/>
        </authorList>
    </citation>
    <scope>NUCLEOTIDE SEQUENCE [LARGE SCALE GENOMIC DNA]</scope>
    <source>
        <strain evidence="1 2">Ac Nc2</strain>
    </source>
</reference>
<dbReference type="AlphaFoldDB" id="A0A024FUS1"/>
<evidence type="ECO:0000313" key="1">
    <source>
        <dbReference type="EMBL" id="CCI10791.1"/>
    </source>
</evidence>
<dbReference type="EMBL" id="CAIX01000405">
    <property type="protein sequence ID" value="CCI10791.1"/>
    <property type="molecule type" value="Genomic_DNA"/>
</dbReference>
<accession>A0A024FUS1</accession>
<dbReference type="Proteomes" id="UP000053237">
    <property type="component" value="Unassembled WGS sequence"/>
</dbReference>
<comment type="caution">
    <text evidence="1">The sequence shown here is derived from an EMBL/GenBank/DDBJ whole genome shotgun (WGS) entry which is preliminary data.</text>
</comment>
<name>A0A024FUS1_9STRA</name>
<proteinExistence type="predicted"/>
<evidence type="ECO:0000313" key="2">
    <source>
        <dbReference type="Proteomes" id="UP000053237"/>
    </source>
</evidence>
<keyword evidence="2" id="KW-1185">Reference proteome</keyword>
<sequence length="172" mass="19836">MPGARLRAVQTGGMSYLEKQNIRSSRRRQTAKRLRHNSSFSSPHYGLVFILPDRVANYVHRYWMVRDQIAVVQLHDSNKIKHFTTLFQQTIQRFPQQLFSGGLNATIGQQREREIFLDYTLADIEMKMAFVSEISVWTTTSSSQIQLFTKEHERAKSQPGKAFAGGIQCSIR</sequence>